<dbReference type="AlphaFoldDB" id="A0A3E0H274"/>
<reference evidence="8 9" key="1">
    <citation type="submission" date="2018-08" db="EMBL/GenBank/DDBJ databases">
        <title>Genomic Encyclopedia of Archaeal and Bacterial Type Strains, Phase II (KMG-II): from individual species to whole genera.</title>
        <authorList>
            <person name="Goeker M."/>
        </authorList>
    </citation>
    <scope>NUCLEOTIDE SEQUENCE [LARGE SCALE GENOMIC DNA]</scope>
    <source>
        <strain evidence="8 9">DSM 45791</strain>
    </source>
</reference>
<dbReference type="GO" id="GO:0005524">
    <property type="term" value="F:ATP binding"/>
    <property type="evidence" value="ECO:0007669"/>
    <property type="project" value="InterPro"/>
</dbReference>
<keyword evidence="9" id="KW-1185">Reference proteome</keyword>
<feature type="transmembrane region" description="Helical" evidence="5">
    <location>
        <begin position="149"/>
        <end position="169"/>
    </location>
</feature>
<feature type="transmembrane region" description="Helical" evidence="5">
    <location>
        <begin position="36"/>
        <end position="59"/>
    </location>
</feature>
<sequence length="584" mass="61058">MSSLHSPRFSEPGVPDVRSGSRFLLWLGLRHWRRQLFATAWGTVYLAAVAAFPIMAGLAVQAVADRSYTELAVAGGLMLLFGVLAAAGEILLHRTMGTIWQTTASWIHQLLSHKTVELGATLSRQVAAGEVVAVGTSDVSLIGWFMESIGRFASALVVTAAITVGLLIYQPTLGVLVAVAVPLLAFAVLPLLPGAARRVAVQRAKAGRATTLAADTVAGLRVLRGIGGEELFLDRYHDASQEVRAAAVHGARRGASIGAIQVILPGLLLVGVAWYGAMLALDGRIPVGVLVAVYGSVTFLLVPLRSFEEIALAWSSARPAANRAALVLGLSRADAGPDLPDQPAPSGDLHDPRTGLRASAGLLTAVVCGDPDLAGRLADRLGGMGDAPSATLGGRSLDSLPLATVRAAVLVQDKDPVLLSGTLAELLDVPSSGRVTPEAALSATQCGDVLAALVRSLPEAEASDPMRARITERGRSLSGGERQRLALARSLVADPEVLVLDEPTSAVDSHTEARIARGLKEIRDSRTTVVFTASPLVLDCADQVVFVHEGTASDTGRHHDLLRGNPHYRAVVAREDDSAMEGTA</sequence>
<dbReference type="Pfam" id="PF00005">
    <property type="entry name" value="ABC_tran"/>
    <property type="match status" value="1"/>
</dbReference>
<evidence type="ECO:0000256" key="5">
    <source>
        <dbReference type="SAM" id="Phobius"/>
    </source>
</evidence>
<evidence type="ECO:0000259" key="6">
    <source>
        <dbReference type="PROSITE" id="PS50893"/>
    </source>
</evidence>
<evidence type="ECO:0000256" key="3">
    <source>
        <dbReference type="ARBA" id="ARBA00022989"/>
    </source>
</evidence>
<gene>
    <name evidence="8" type="ORF">BCF44_116243</name>
</gene>
<dbReference type="SUPFAM" id="SSF52540">
    <property type="entry name" value="P-loop containing nucleoside triphosphate hydrolases"/>
    <property type="match status" value="1"/>
</dbReference>
<dbReference type="CDD" id="cd07346">
    <property type="entry name" value="ABC_6TM_exporters"/>
    <property type="match status" value="1"/>
</dbReference>
<dbReference type="InterPro" id="IPR036640">
    <property type="entry name" value="ABC1_TM_sf"/>
</dbReference>
<organism evidence="8 9">
    <name type="scientific">Kutzneria buriramensis</name>
    <dbReference type="NCBI Taxonomy" id="1045776"/>
    <lineage>
        <taxon>Bacteria</taxon>
        <taxon>Bacillati</taxon>
        <taxon>Actinomycetota</taxon>
        <taxon>Actinomycetes</taxon>
        <taxon>Pseudonocardiales</taxon>
        <taxon>Pseudonocardiaceae</taxon>
        <taxon>Kutzneria</taxon>
    </lineage>
</organism>
<feature type="transmembrane region" description="Helical" evidence="5">
    <location>
        <begin position="175"/>
        <end position="196"/>
    </location>
</feature>
<evidence type="ECO:0000313" key="8">
    <source>
        <dbReference type="EMBL" id="REH36373.1"/>
    </source>
</evidence>
<accession>A0A3E0H274</accession>
<dbReference type="InterPro" id="IPR011527">
    <property type="entry name" value="ABC1_TM_dom"/>
</dbReference>
<comment type="caution">
    <text evidence="8">The sequence shown here is derived from an EMBL/GenBank/DDBJ whole genome shotgun (WGS) entry which is preliminary data.</text>
</comment>
<dbReference type="PROSITE" id="PS00211">
    <property type="entry name" value="ABC_TRANSPORTER_1"/>
    <property type="match status" value="1"/>
</dbReference>
<dbReference type="PROSITE" id="PS50929">
    <property type="entry name" value="ABC_TM1F"/>
    <property type="match status" value="1"/>
</dbReference>
<name>A0A3E0H274_9PSEU</name>
<dbReference type="Proteomes" id="UP000256269">
    <property type="component" value="Unassembled WGS sequence"/>
</dbReference>
<dbReference type="GO" id="GO:0005886">
    <property type="term" value="C:plasma membrane"/>
    <property type="evidence" value="ECO:0007669"/>
    <property type="project" value="UniProtKB-SubCell"/>
</dbReference>
<dbReference type="InterPro" id="IPR027417">
    <property type="entry name" value="P-loop_NTPase"/>
</dbReference>
<proteinExistence type="predicted"/>
<feature type="transmembrane region" description="Helical" evidence="5">
    <location>
        <begin position="71"/>
        <end position="92"/>
    </location>
</feature>
<dbReference type="Gene3D" id="1.20.1560.10">
    <property type="entry name" value="ABC transporter type 1, transmembrane domain"/>
    <property type="match status" value="1"/>
</dbReference>
<keyword evidence="4 5" id="KW-0472">Membrane</keyword>
<dbReference type="GO" id="GO:0016887">
    <property type="term" value="F:ATP hydrolysis activity"/>
    <property type="evidence" value="ECO:0007669"/>
    <property type="project" value="InterPro"/>
</dbReference>
<feature type="domain" description="ABC transporter" evidence="6">
    <location>
        <begin position="330"/>
        <end position="574"/>
    </location>
</feature>
<feature type="domain" description="ABC transmembrane type-1" evidence="7">
    <location>
        <begin position="36"/>
        <end position="307"/>
    </location>
</feature>
<evidence type="ECO:0000259" key="7">
    <source>
        <dbReference type="PROSITE" id="PS50929"/>
    </source>
</evidence>
<dbReference type="InterPro" id="IPR017871">
    <property type="entry name" value="ABC_transporter-like_CS"/>
</dbReference>
<dbReference type="SUPFAM" id="SSF90123">
    <property type="entry name" value="ABC transporter transmembrane region"/>
    <property type="match status" value="1"/>
</dbReference>
<keyword evidence="2 5" id="KW-0812">Transmembrane</keyword>
<dbReference type="PANTHER" id="PTHR43394">
    <property type="entry name" value="ATP-DEPENDENT PERMEASE MDL1, MITOCHONDRIAL"/>
    <property type="match status" value="1"/>
</dbReference>
<dbReference type="Pfam" id="PF00664">
    <property type="entry name" value="ABC_membrane"/>
    <property type="match status" value="1"/>
</dbReference>
<evidence type="ECO:0000256" key="2">
    <source>
        <dbReference type="ARBA" id="ARBA00022692"/>
    </source>
</evidence>
<dbReference type="EMBL" id="QUNO01000016">
    <property type="protein sequence ID" value="REH36373.1"/>
    <property type="molecule type" value="Genomic_DNA"/>
</dbReference>
<evidence type="ECO:0000256" key="1">
    <source>
        <dbReference type="ARBA" id="ARBA00004651"/>
    </source>
</evidence>
<dbReference type="InterPro" id="IPR003439">
    <property type="entry name" value="ABC_transporter-like_ATP-bd"/>
</dbReference>
<dbReference type="PROSITE" id="PS50893">
    <property type="entry name" value="ABC_TRANSPORTER_2"/>
    <property type="match status" value="1"/>
</dbReference>
<comment type="subcellular location">
    <subcellularLocation>
        <location evidence="1">Cell membrane</location>
        <topology evidence="1">Multi-pass membrane protein</topology>
    </subcellularLocation>
</comment>
<protein>
    <submittedName>
        <fullName evidence="8">ABC-type multidrug transport system fused ATPase/permease subunit</fullName>
    </submittedName>
</protein>
<dbReference type="RefSeq" id="WP_116179701.1">
    <property type="nucleotide sequence ID" value="NZ_CP144375.1"/>
</dbReference>
<keyword evidence="3 5" id="KW-1133">Transmembrane helix</keyword>
<evidence type="ECO:0000313" key="9">
    <source>
        <dbReference type="Proteomes" id="UP000256269"/>
    </source>
</evidence>
<feature type="transmembrane region" description="Helical" evidence="5">
    <location>
        <begin position="254"/>
        <end position="277"/>
    </location>
</feature>
<evidence type="ECO:0000256" key="4">
    <source>
        <dbReference type="ARBA" id="ARBA00023136"/>
    </source>
</evidence>
<dbReference type="OrthoDB" id="4966664at2"/>
<dbReference type="Gene3D" id="3.40.50.300">
    <property type="entry name" value="P-loop containing nucleotide triphosphate hydrolases"/>
    <property type="match status" value="1"/>
</dbReference>
<dbReference type="GO" id="GO:0015421">
    <property type="term" value="F:ABC-type oligopeptide transporter activity"/>
    <property type="evidence" value="ECO:0007669"/>
    <property type="project" value="TreeGrafter"/>
</dbReference>
<dbReference type="InterPro" id="IPR039421">
    <property type="entry name" value="Type_1_exporter"/>
</dbReference>
<dbReference type="PANTHER" id="PTHR43394:SF1">
    <property type="entry name" value="ATP-BINDING CASSETTE SUB-FAMILY B MEMBER 10, MITOCHONDRIAL"/>
    <property type="match status" value="1"/>
</dbReference>